<evidence type="ECO:0000313" key="2">
    <source>
        <dbReference type="Proteomes" id="UP000077266"/>
    </source>
</evidence>
<gene>
    <name evidence="1" type="ORF">EXIGLDRAFT_151560</name>
</gene>
<proteinExistence type="predicted"/>
<dbReference type="EMBL" id="KV425883">
    <property type="protein sequence ID" value="KZW03426.1"/>
    <property type="molecule type" value="Genomic_DNA"/>
</dbReference>
<keyword evidence="2" id="KW-1185">Reference proteome</keyword>
<protein>
    <submittedName>
        <fullName evidence="1">Uncharacterized protein</fullName>
    </submittedName>
</protein>
<reference evidence="1 2" key="1">
    <citation type="journal article" date="2016" name="Mol. Biol. Evol.">
        <title>Comparative Genomics of Early-Diverging Mushroom-Forming Fungi Provides Insights into the Origins of Lignocellulose Decay Capabilities.</title>
        <authorList>
            <person name="Nagy L.G."/>
            <person name="Riley R."/>
            <person name="Tritt A."/>
            <person name="Adam C."/>
            <person name="Daum C."/>
            <person name="Floudas D."/>
            <person name="Sun H."/>
            <person name="Yadav J.S."/>
            <person name="Pangilinan J."/>
            <person name="Larsson K.H."/>
            <person name="Matsuura K."/>
            <person name="Barry K."/>
            <person name="Labutti K."/>
            <person name="Kuo R."/>
            <person name="Ohm R.A."/>
            <person name="Bhattacharya S.S."/>
            <person name="Shirouzu T."/>
            <person name="Yoshinaga Y."/>
            <person name="Martin F.M."/>
            <person name="Grigoriev I.V."/>
            <person name="Hibbett D.S."/>
        </authorList>
    </citation>
    <scope>NUCLEOTIDE SEQUENCE [LARGE SCALE GENOMIC DNA]</scope>
    <source>
        <strain evidence="1 2">HHB12029</strain>
    </source>
</reference>
<evidence type="ECO:0000313" key="1">
    <source>
        <dbReference type="EMBL" id="KZW03426.1"/>
    </source>
</evidence>
<accession>A0A165QCY5</accession>
<dbReference type="AlphaFoldDB" id="A0A165QCY5"/>
<name>A0A165QCY5_EXIGL</name>
<organism evidence="1 2">
    <name type="scientific">Exidia glandulosa HHB12029</name>
    <dbReference type="NCBI Taxonomy" id="1314781"/>
    <lineage>
        <taxon>Eukaryota</taxon>
        <taxon>Fungi</taxon>
        <taxon>Dikarya</taxon>
        <taxon>Basidiomycota</taxon>
        <taxon>Agaricomycotina</taxon>
        <taxon>Agaricomycetes</taxon>
        <taxon>Auriculariales</taxon>
        <taxon>Exidiaceae</taxon>
        <taxon>Exidia</taxon>
    </lineage>
</organism>
<dbReference type="Proteomes" id="UP000077266">
    <property type="component" value="Unassembled WGS sequence"/>
</dbReference>
<sequence>MLTSRTGRTPRRDAEVRRVLGINLRVACGFGGRASTLNEGRQVTASVSHGSVVIPSQLISHRHRRS</sequence>
<dbReference type="InParanoid" id="A0A165QCY5"/>